<dbReference type="RefSeq" id="WP_047088854.1">
    <property type="nucleotide sequence ID" value="NZ_BDLM01000017.1"/>
</dbReference>
<organism evidence="1 2">
    <name type="scientific">Escherichia coli</name>
    <dbReference type="NCBI Taxonomy" id="562"/>
    <lineage>
        <taxon>Bacteria</taxon>
        <taxon>Pseudomonadati</taxon>
        <taxon>Pseudomonadota</taxon>
        <taxon>Gammaproteobacteria</taxon>
        <taxon>Enterobacterales</taxon>
        <taxon>Enterobacteriaceae</taxon>
        <taxon>Escherichia</taxon>
    </lineage>
</organism>
<proteinExistence type="predicted"/>
<dbReference type="PATRIC" id="fig|562.7396.peg.788"/>
<dbReference type="Pfam" id="PF06074">
    <property type="entry name" value="Portal_Mu"/>
    <property type="match status" value="1"/>
</dbReference>
<accession>A0A0H0G806</accession>
<protein>
    <submittedName>
        <fullName evidence="1">Mu-like prophage FluMu protein gp29</fullName>
    </submittedName>
</protein>
<comment type="caution">
    <text evidence="1">The sequence shown here is derived from an EMBL/GenBank/DDBJ whole genome shotgun (WGS) entry which is preliminary data.</text>
</comment>
<dbReference type="AlphaFoldDB" id="A0A0H0G806"/>
<gene>
    <name evidence="1" type="ORF">WR15_04910</name>
</gene>
<dbReference type="Proteomes" id="UP000037564">
    <property type="component" value="Unassembled WGS sequence"/>
</dbReference>
<evidence type="ECO:0000313" key="1">
    <source>
        <dbReference type="EMBL" id="KNF71125.1"/>
    </source>
</evidence>
<reference evidence="1 2" key="1">
    <citation type="submission" date="2015-07" db="EMBL/GenBank/DDBJ databases">
        <title>Genome sequences of 64 non-O157:H7 Shiga toxin-producing Escherichia coli strains.</title>
        <authorList>
            <person name="Gonzalez-Escalona N."/>
            <person name="Toro M."/>
            <person name="Timme R."/>
            <person name="Payne J."/>
        </authorList>
    </citation>
    <scope>NUCLEOTIDE SEQUENCE [LARGE SCALE GENOMIC DNA]</scope>
    <source>
        <strain evidence="1 2">CFSAN026843</strain>
    </source>
</reference>
<name>A0A0H0G806_ECOLX</name>
<dbReference type="EMBL" id="LGZN01000014">
    <property type="protein sequence ID" value="KNF71125.1"/>
    <property type="molecule type" value="Genomic_DNA"/>
</dbReference>
<dbReference type="InterPro" id="IPR009279">
    <property type="entry name" value="Portal_Mu"/>
</dbReference>
<sequence length="531" mass="59012">MAQLVDIYGRPLKREALKTTQSVRVAERLRIYPDHPSRGLNIRKLPRILEAAERGYLPAQAMLFADMEERDGHLFAEMEKRKKALLTLDWSVEPPRNASKAEKELAAAVDEWLHGIPDMEDIILNGMSSVGYGFSCQEISWAFVDKTWLPDAVTLRPHNWFITLPEHNDELRLDDGNRGEDGKDGSALWPFGWLVHRYNARSGFLGSSGLFRVLVWPYLFKNFALRDMAEFLEIYGLPARIAYYAQGTSDEDRDNILEALVNLGHEAVAALPQGNEIEFKEAASGGPEAFMSMVEWAERTTSKVILGSTLTSQADGKTSTNALGNVHNEVRHDILAADARQLSGMFSSLIQMMASLNGWQDIPPRRLPRLVFDVQQEADIKGVAEAVSVLVNNVGMKDIPVSWVRKKTGIPTPKDGEEVLVPVAQRLPVQAGLSQLRERMNVAALSQQDNGEDDPAQRAIDRAALPAEAIAQGMNELVAPLVQAIQEGRNADEVMNVLADAWTELPDDTLRQLLAQAFFVADIWGRLNADS</sequence>
<evidence type="ECO:0000313" key="2">
    <source>
        <dbReference type="Proteomes" id="UP000037564"/>
    </source>
</evidence>